<accession>A0A6J5T628</accession>
<evidence type="ECO:0000313" key="1">
    <source>
        <dbReference type="EMBL" id="CAB4175897.1"/>
    </source>
</evidence>
<sequence>MARKTKEVTDLYSPLEQYCIALNEYWKALKRAGFTESIAMALIMDKDSYPDWILPKPIEFDPHNPNFDPYEDED</sequence>
<name>A0A6J5T628_9CAUD</name>
<dbReference type="EMBL" id="LR796928">
    <property type="protein sequence ID" value="CAB4175897.1"/>
    <property type="molecule type" value="Genomic_DNA"/>
</dbReference>
<reference evidence="2" key="1">
    <citation type="submission" date="2020-05" db="EMBL/GenBank/DDBJ databases">
        <authorList>
            <person name="Chiriac C."/>
            <person name="Salcher M."/>
            <person name="Ghai R."/>
            <person name="Kavagutti S V."/>
        </authorList>
    </citation>
    <scope>NUCLEOTIDE SEQUENCE</scope>
</reference>
<evidence type="ECO:0000313" key="2">
    <source>
        <dbReference type="EMBL" id="CAB4222491.1"/>
    </source>
</evidence>
<proteinExistence type="predicted"/>
<organism evidence="2">
    <name type="scientific">uncultured Caudovirales phage</name>
    <dbReference type="NCBI Taxonomy" id="2100421"/>
    <lineage>
        <taxon>Viruses</taxon>
        <taxon>Duplodnaviria</taxon>
        <taxon>Heunggongvirae</taxon>
        <taxon>Uroviricota</taxon>
        <taxon>Caudoviricetes</taxon>
        <taxon>Peduoviridae</taxon>
        <taxon>Maltschvirus</taxon>
        <taxon>Maltschvirus maltsch</taxon>
    </lineage>
</organism>
<gene>
    <name evidence="2" type="ORF">UFOVP1652_16</name>
    <name evidence="1" type="ORF">UFOVP981_3</name>
</gene>
<dbReference type="EMBL" id="LR797522">
    <property type="protein sequence ID" value="CAB4222491.1"/>
    <property type="molecule type" value="Genomic_DNA"/>
</dbReference>
<protein>
    <submittedName>
        <fullName evidence="2">Uncharacterized protein</fullName>
    </submittedName>
</protein>